<gene>
    <name evidence="7" type="ORF">HHUB_2118</name>
</gene>
<proteinExistence type="predicted"/>
<keyword evidence="1" id="KW-0678">Repressor</keyword>
<dbReference type="Proteomes" id="UP000066737">
    <property type="component" value="Chromosome I"/>
</dbReference>
<dbReference type="InterPro" id="IPR001647">
    <property type="entry name" value="HTH_TetR"/>
</dbReference>
<dbReference type="InterPro" id="IPR036271">
    <property type="entry name" value="Tet_transcr_reg_TetR-rel_C_sf"/>
</dbReference>
<accession>A0A0U5HTD4</accession>
<keyword evidence="3 5" id="KW-0238">DNA-binding</keyword>
<sequence length="201" mass="22788">MADAHPFSGEPATTREAIMQATFHALREHGYAGLTIQRIGDHFEKSKSLLYHHYDSKDELLLDFLEFMLAEFEQAAPDDDLPPREHLDAVLDHALAAKLPDDQREFTEAMVELRAQAAHDDRYRDHFTRSDETFREEVASIVRDGVNAGVFRDVDPDDVASFLLTLVNGAMNQRVTAEETQTGDVREEVEAYVQSRLLADE</sequence>
<dbReference type="SUPFAM" id="SSF46689">
    <property type="entry name" value="Homeodomain-like"/>
    <property type="match status" value="1"/>
</dbReference>
<dbReference type="STRING" id="1407499.HHUB_2118"/>
<name>A0A0U5HTD4_9EURY</name>
<evidence type="ECO:0000259" key="6">
    <source>
        <dbReference type="PROSITE" id="PS50977"/>
    </source>
</evidence>
<dbReference type="Pfam" id="PF00440">
    <property type="entry name" value="TetR_N"/>
    <property type="match status" value="1"/>
</dbReference>
<evidence type="ECO:0000256" key="5">
    <source>
        <dbReference type="PROSITE-ProRule" id="PRU00335"/>
    </source>
</evidence>
<dbReference type="SUPFAM" id="SSF48498">
    <property type="entry name" value="Tetracyclin repressor-like, C-terminal domain"/>
    <property type="match status" value="1"/>
</dbReference>
<evidence type="ECO:0000313" key="8">
    <source>
        <dbReference type="Proteomes" id="UP000066737"/>
    </source>
</evidence>
<dbReference type="InterPro" id="IPR009057">
    <property type="entry name" value="Homeodomain-like_sf"/>
</dbReference>
<evidence type="ECO:0000256" key="2">
    <source>
        <dbReference type="ARBA" id="ARBA00023015"/>
    </source>
</evidence>
<dbReference type="GO" id="GO:0003677">
    <property type="term" value="F:DNA binding"/>
    <property type="evidence" value="ECO:0007669"/>
    <property type="project" value="UniProtKB-UniRule"/>
</dbReference>
<dbReference type="AlphaFoldDB" id="A0A0U5HTD4"/>
<dbReference type="Gene3D" id="1.10.357.10">
    <property type="entry name" value="Tetracycline Repressor, domain 2"/>
    <property type="match status" value="1"/>
</dbReference>
<dbReference type="Pfam" id="PF13977">
    <property type="entry name" value="TetR_C_6"/>
    <property type="match status" value="1"/>
</dbReference>
<keyword evidence="4" id="KW-0804">Transcription</keyword>
<dbReference type="GeneID" id="26658781"/>
<dbReference type="PROSITE" id="PS50977">
    <property type="entry name" value="HTH_TETR_2"/>
    <property type="match status" value="1"/>
</dbReference>
<dbReference type="InterPro" id="IPR039538">
    <property type="entry name" value="BetI_C"/>
</dbReference>
<evidence type="ECO:0000313" key="7">
    <source>
        <dbReference type="EMBL" id="CQH54706.1"/>
    </source>
</evidence>
<protein>
    <submittedName>
        <fullName evidence="7">TetR family transcription regulator</fullName>
    </submittedName>
</protein>
<dbReference type="KEGG" id="hhb:Hhub_2118"/>
<feature type="DNA-binding region" description="H-T-H motif" evidence="5">
    <location>
        <begin position="35"/>
        <end position="54"/>
    </location>
</feature>
<reference evidence="8" key="1">
    <citation type="journal article" date="2016" name="Environ. Microbiol.">
        <title>The complete genome of a viable archaeum isolated from 123-million-year-old rock salt.</title>
        <authorList>
            <person name="Jaakkola S.T."/>
            <person name="Pfeiffer F."/>
            <person name="Ravantti J.J."/>
            <person name="Guo Q."/>
            <person name="Liu Y."/>
            <person name="Chen X."/>
            <person name="Ma H."/>
            <person name="Yang C."/>
            <person name="Oksanen H.M."/>
            <person name="Bamford D.H."/>
        </authorList>
    </citation>
    <scope>NUCLEOTIDE SEQUENCE</scope>
    <source>
        <strain evidence="8">JI20-1</strain>
    </source>
</reference>
<evidence type="ECO:0000256" key="4">
    <source>
        <dbReference type="ARBA" id="ARBA00023163"/>
    </source>
</evidence>
<evidence type="ECO:0000256" key="3">
    <source>
        <dbReference type="ARBA" id="ARBA00023125"/>
    </source>
</evidence>
<keyword evidence="8" id="KW-1185">Reference proteome</keyword>
<organism evidence="7 8">
    <name type="scientific">Halobacterium hubeiense</name>
    <dbReference type="NCBI Taxonomy" id="1407499"/>
    <lineage>
        <taxon>Archaea</taxon>
        <taxon>Methanobacteriati</taxon>
        <taxon>Methanobacteriota</taxon>
        <taxon>Stenosarchaea group</taxon>
        <taxon>Halobacteria</taxon>
        <taxon>Halobacteriales</taxon>
        <taxon>Halobacteriaceae</taxon>
        <taxon>Halobacterium</taxon>
    </lineage>
</organism>
<dbReference type="RefSeq" id="WP_059056557.1">
    <property type="nucleotide sequence ID" value="NZ_CEML01000002.1"/>
</dbReference>
<dbReference type="PANTHER" id="PTHR47506:SF6">
    <property type="entry name" value="HTH-TYPE TRANSCRIPTIONAL REPRESSOR NEMR"/>
    <property type="match status" value="1"/>
</dbReference>
<keyword evidence="2" id="KW-0805">Transcription regulation</keyword>
<dbReference type="OrthoDB" id="135877at2157"/>
<evidence type="ECO:0000256" key="1">
    <source>
        <dbReference type="ARBA" id="ARBA00022491"/>
    </source>
</evidence>
<dbReference type="PANTHER" id="PTHR47506">
    <property type="entry name" value="TRANSCRIPTIONAL REGULATORY PROTEIN"/>
    <property type="match status" value="1"/>
</dbReference>
<feature type="domain" description="HTH tetR-type" evidence="6">
    <location>
        <begin position="12"/>
        <end position="72"/>
    </location>
</feature>
<dbReference type="EMBL" id="LN831302">
    <property type="protein sequence ID" value="CQH54706.1"/>
    <property type="molecule type" value="Genomic_DNA"/>
</dbReference>